<dbReference type="AlphaFoldDB" id="A0A8J5G1K9"/>
<comment type="caution">
    <text evidence="1">The sequence shown here is derived from an EMBL/GenBank/DDBJ whole genome shotgun (WGS) entry which is preliminary data.</text>
</comment>
<dbReference type="OrthoDB" id="668173at2759"/>
<proteinExistence type="predicted"/>
<dbReference type="PANTHER" id="PTHR34397:SF26">
    <property type="entry name" value="OS05G0567000 PROTEIN"/>
    <property type="match status" value="1"/>
</dbReference>
<organism evidence="1 2">
    <name type="scientific">Zingiber officinale</name>
    <name type="common">Ginger</name>
    <name type="synonym">Amomum zingiber</name>
    <dbReference type="NCBI Taxonomy" id="94328"/>
    <lineage>
        <taxon>Eukaryota</taxon>
        <taxon>Viridiplantae</taxon>
        <taxon>Streptophyta</taxon>
        <taxon>Embryophyta</taxon>
        <taxon>Tracheophyta</taxon>
        <taxon>Spermatophyta</taxon>
        <taxon>Magnoliopsida</taxon>
        <taxon>Liliopsida</taxon>
        <taxon>Zingiberales</taxon>
        <taxon>Zingiberaceae</taxon>
        <taxon>Zingiber</taxon>
    </lineage>
</organism>
<name>A0A8J5G1K9_ZINOF</name>
<dbReference type="Proteomes" id="UP000734854">
    <property type="component" value="Unassembled WGS sequence"/>
</dbReference>
<evidence type="ECO:0008006" key="3">
    <source>
        <dbReference type="Google" id="ProtNLM"/>
    </source>
</evidence>
<evidence type="ECO:0000313" key="2">
    <source>
        <dbReference type="Proteomes" id="UP000734854"/>
    </source>
</evidence>
<sequence length="188" mass="20945">MDKSTELVGYILHKSTQKLLDVTMAAKRKSSDDDGEATPAIPKWVDTLARRQFTGNDDEAIGVWFVASKRVENSDLVTQQNRLYLPTEFVKANLVGLLSLEERAMANLVGDMPKAAGREHGGLRVRVYARCGFVSYLWLTRWDGSGGTVIKGSELKLFRSWSALKKGDKIDFWAFRSGGELCFAIGRP</sequence>
<accession>A0A8J5G1K9</accession>
<reference evidence="1 2" key="1">
    <citation type="submission" date="2020-08" db="EMBL/GenBank/DDBJ databases">
        <title>Plant Genome Project.</title>
        <authorList>
            <person name="Zhang R.-G."/>
        </authorList>
    </citation>
    <scope>NUCLEOTIDE SEQUENCE [LARGE SCALE GENOMIC DNA]</scope>
    <source>
        <tissue evidence="1">Rhizome</tissue>
    </source>
</reference>
<protein>
    <recommendedName>
        <fullName evidence="3">B3 domain-containing protein</fullName>
    </recommendedName>
</protein>
<keyword evidence="2" id="KW-1185">Reference proteome</keyword>
<dbReference type="EMBL" id="JACMSC010000012">
    <property type="protein sequence ID" value="KAG6496807.1"/>
    <property type="molecule type" value="Genomic_DNA"/>
</dbReference>
<evidence type="ECO:0000313" key="1">
    <source>
        <dbReference type="EMBL" id="KAG6496807.1"/>
    </source>
</evidence>
<gene>
    <name evidence="1" type="ORF">ZIOFF_044679</name>
</gene>
<dbReference type="PANTHER" id="PTHR34397">
    <property type="entry name" value="OS05G0237600 PROTEIN"/>
    <property type="match status" value="1"/>
</dbReference>